<proteinExistence type="predicted"/>
<dbReference type="Proteomes" id="UP000243859">
    <property type="component" value="Unassembled WGS sequence"/>
</dbReference>
<feature type="transmembrane region" description="Helical" evidence="1">
    <location>
        <begin position="18"/>
        <end position="40"/>
    </location>
</feature>
<sequence length="60" mass="6263">MSEQDSTEFELLPKNAPIYLGLAFGLLVPLLLGLFGGVLYSGHGVGSDPASSVAVYPQPE</sequence>
<name>A0A2T5BQ16_9RHOB</name>
<evidence type="ECO:0000313" key="2">
    <source>
        <dbReference type="EMBL" id="PTN01164.1"/>
    </source>
</evidence>
<accession>A0A2T5BQ16</accession>
<keyword evidence="1" id="KW-0472">Membrane</keyword>
<reference evidence="2 3" key="1">
    <citation type="submission" date="2018-04" db="EMBL/GenBank/DDBJ databases">
        <title>Genomic Encyclopedia of Archaeal and Bacterial Type Strains, Phase II (KMG-II): from individual species to whole genera.</title>
        <authorList>
            <person name="Goeker M."/>
        </authorList>
    </citation>
    <scope>NUCLEOTIDE SEQUENCE [LARGE SCALE GENOMIC DNA]</scope>
    <source>
        <strain evidence="2 3">DSM 18064</strain>
    </source>
</reference>
<dbReference type="EMBL" id="QAAA01000016">
    <property type="protein sequence ID" value="PTN01164.1"/>
    <property type="molecule type" value="Genomic_DNA"/>
</dbReference>
<protein>
    <submittedName>
        <fullName evidence="2">Uncharacterized protein</fullName>
    </submittedName>
</protein>
<keyword evidence="1" id="KW-0812">Transmembrane</keyword>
<evidence type="ECO:0000313" key="3">
    <source>
        <dbReference type="Proteomes" id="UP000243859"/>
    </source>
</evidence>
<gene>
    <name evidence="2" type="ORF">C8N32_11637</name>
</gene>
<keyword evidence="3" id="KW-1185">Reference proteome</keyword>
<comment type="caution">
    <text evidence="2">The sequence shown here is derived from an EMBL/GenBank/DDBJ whole genome shotgun (WGS) entry which is preliminary data.</text>
</comment>
<dbReference type="AlphaFoldDB" id="A0A2T5BQ16"/>
<keyword evidence="1" id="KW-1133">Transmembrane helix</keyword>
<dbReference type="RefSeq" id="WP_107893172.1">
    <property type="nucleotide sequence ID" value="NZ_NHSI01000052.1"/>
</dbReference>
<evidence type="ECO:0000256" key="1">
    <source>
        <dbReference type="SAM" id="Phobius"/>
    </source>
</evidence>
<organism evidence="2 3">
    <name type="scientific">Rhodovulum imhoffii</name>
    <dbReference type="NCBI Taxonomy" id="365340"/>
    <lineage>
        <taxon>Bacteria</taxon>
        <taxon>Pseudomonadati</taxon>
        <taxon>Pseudomonadota</taxon>
        <taxon>Alphaproteobacteria</taxon>
        <taxon>Rhodobacterales</taxon>
        <taxon>Paracoccaceae</taxon>
        <taxon>Rhodovulum</taxon>
    </lineage>
</organism>